<dbReference type="EMBL" id="LT906439">
    <property type="protein sequence ID" value="SNU90816.1"/>
    <property type="molecule type" value="Genomic_DNA"/>
</dbReference>
<dbReference type="Proteomes" id="UP000215185">
    <property type="component" value="Chromosome 1"/>
</dbReference>
<dbReference type="STRING" id="1123308.GCA_000380085_02174"/>
<dbReference type="RefSeq" id="WP_018374727.1">
    <property type="nucleotide sequence ID" value="NZ_LT906439.1"/>
</dbReference>
<dbReference type="OrthoDB" id="2224723at2"/>
<sequence length="61" mass="7084">MSQPIVPLKLLQSRSFPKKSRNEMMVKIRVGKLELSLFRSCPQEMIETILDKVLNNDHSTK</sequence>
<gene>
    <name evidence="1" type="ORF">SAMEA4412692_02003</name>
</gene>
<dbReference type="AlphaFoldDB" id="A0A239SZR7"/>
<proteinExistence type="predicted"/>
<accession>A0A239SZR7</accession>
<keyword evidence="2" id="KW-1185">Reference proteome</keyword>
<reference evidence="1 2" key="1">
    <citation type="submission" date="2017-06" db="EMBL/GenBank/DDBJ databases">
        <authorList>
            <consortium name="Pathogen Informatics"/>
        </authorList>
    </citation>
    <scope>NUCLEOTIDE SEQUENCE [LARGE SCALE GENOMIC DNA]</scope>
    <source>
        <strain evidence="1 2">NCTC13788</strain>
    </source>
</reference>
<name>A0A239SZR7_9STRE</name>
<dbReference type="KEGG" id="smen:SAMEA4412692_2003"/>
<evidence type="ECO:0000313" key="1">
    <source>
        <dbReference type="EMBL" id="SNU90816.1"/>
    </source>
</evidence>
<protein>
    <submittedName>
        <fullName evidence="1">IS66 family element, Orf1</fullName>
    </submittedName>
</protein>
<evidence type="ECO:0000313" key="2">
    <source>
        <dbReference type="Proteomes" id="UP000215185"/>
    </source>
</evidence>
<organism evidence="1 2">
    <name type="scientific">Streptococcus merionis</name>
    <dbReference type="NCBI Taxonomy" id="400065"/>
    <lineage>
        <taxon>Bacteria</taxon>
        <taxon>Bacillati</taxon>
        <taxon>Bacillota</taxon>
        <taxon>Bacilli</taxon>
        <taxon>Lactobacillales</taxon>
        <taxon>Streptococcaceae</taxon>
        <taxon>Streptococcus</taxon>
    </lineage>
</organism>